<reference evidence="1 2" key="1">
    <citation type="submission" date="2021-09" db="EMBL/GenBank/DDBJ databases">
        <title>Genomic insights and catalytic innovation underlie evolution of tropane alkaloids biosynthesis.</title>
        <authorList>
            <person name="Wang Y.-J."/>
            <person name="Tian T."/>
            <person name="Huang J.-P."/>
            <person name="Huang S.-X."/>
        </authorList>
    </citation>
    <scope>NUCLEOTIDE SEQUENCE [LARGE SCALE GENOMIC DNA]</scope>
    <source>
        <strain evidence="1">KIB-2018</strain>
        <tissue evidence="1">Leaf</tissue>
    </source>
</reference>
<comment type="caution">
    <text evidence="1">The sequence shown here is derived from an EMBL/GenBank/DDBJ whole genome shotgun (WGS) entry which is preliminary data.</text>
</comment>
<name>A0AAV8TJS9_9ROSI</name>
<dbReference type="InterPro" id="IPR036691">
    <property type="entry name" value="Endo/exonu/phosph_ase_sf"/>
</dbReference>
<dbReference type="PANTHER" id="PTHR33116">
    <property type="entry name" value="REVERSE TRANSCRIPTASE ZINC-BINDING DOMAIN-CONTAINING PROTEIN-RELATED-RELATED"/>
    <property type="match status" value="1"/>
</dbReference>
<accession>A0AAV8TJS9</accession>
<dbReference type="PANTHER" id="PTHR33116:SF80">
    <property type="entry name" value="REVERSE TRANSCRIPTASE ZINC-BINDING DOMAIN-CONTAINING PROTEIN"/>
    <property type="match status" value="1"/>
</dbReference>
<organism evidence="1 2">
    <name type="scientific">Erythroxylum novogranatense</name>
    <dbReference type="NCBI Taxonomy" id="1862640"/>
    <lineage>
        <taxon>Eukaryota</taxon>
        <taxon>Viridiplantae</taxon>
        <taxon>Streptophyta</taxon>
        <taxon>Embryophyta</taxon>
        <taxon>Tracheophyta</taxon>
        <taxon>Spermatophyta</taxon>
        <taxon>Magnoliopsida</taxon>
        <taxon>eudicotyledons</taxon>
        <taxon>Gunneridae</taxon>
        <taxon>Pentapetalae</taxon>
        <taxon>rosids</taxon>
        <taxon>fabids</taxon>
        <taxon>Malpighiales</taxon>
        <taxon>Erythroxylaceae</taxon>
        <taxon>Erythroxylum</taxon>
    </lineage>
</organism>
<dbReference type="Proteomes" id="UP001159364">
    <property type="component" value="Linkage Group LG04"/>
</dbReference>
<keyword evidence="2" id="KW-1185">Reference proteome</keyword>
<protein>
    <submittedName>
        <fullName evidence="1">Uncharacterized protein</fullName>
    </submittedName>
</protein>
<proteinExistence type="predicted"/>
<gene>
    <name evidence="1" type="ORF">K2173_013533</name>
</gene>
<dbReference type="EMBL" id="JAIWQS010000004">
    <property type="protein sequence ID" value="KAJ8767136.1"/>
    <property type="molecule type" value="Genomic_DNA"/>
</dbReference>
<sequence>MVVTKTPSPTKIRAAAAGVAEVLKDLHKKKKAQVDRGKRGDVACLLETRVKRANVARILSAWFPGWNFLCNYDYVVNGRIWILWKPGVQIQPIAKSDQSITCSFSSGLQSGHFTAVYGSNDVGDFNIIAAASESSGYQFSNQLLNDMDDFKDWMCAGKLDRVLVSDDWFGTYGCSVEASWKLPVEGSSMMRLKVVLRELNKECYADISQRVVDKRKELDDLQLQVMMPNVDMAVVEHTVKVYKEYRELLLAEESFYKQKSGVQCVKEGDANTKFYHCSVKSKLCKSQIRMLNTEQGDFVDTKQGLADVAVGYFSKLLGEKDSNVVVPDVSLLKDLLLGAIGEAEQQLLVKELNPSKTEVFSSGVPVDELEVIHDATGFALGQLPVRYLGVPLVSKRLTERDCGPLIDNVRKRVSG</sequence>
<dbReference type="AlphaFoldDB" id="A0AAV8TJS9"/>
<dbReference type="SUPFAM" id="SSF56219">
    <property type="entry name" value="DNase I-like"/>
    <property type="match status" value="1"/>
</dbReference>
<evidence type="ECO:0000313" key="2">
    <source>
        <dbReference type="Proteomes" id="UP001159364"/>
    </source>
</evidence>
<evidence type="ECO:0000313" key="1">
    <source>
        <dbReference type="EMBL" id="KAJ8767136.1"/>
    </source>
</evidence>